<dbReference type="EMBL" id="RYZS01000002">
    <property type="protein sequence ID" value="RVU92364.1"/>
    <property type="molecule type" value="Genomic_DNA"/>
</dbReference>
<gene>
    <name evidence="2" type="ORF">EK398_17705</name>
</gene>
<organism evidence="2 3">
    <name type="scientific">Enterococcus avium</name>
    <name type="common">Streptococcus avium</name>
    <dbReference type="NCBI Taxonomy" id="33945"/>
    <lineage>
        <taxon>Bacteria</taxon>
        <taxon>Bacillati</taxon>
        <taxon>Bacillota</taxon>
        <taxon>Bacilli</taxon>
        <taxon>Lactobacillales</taxon>
        <taxon>Enterococcaceae</taxon>
        <taxon>Enterococcus</taxon>
    </lineage>
</organism>
<proteinExistence type="predicted"/>
<dbReference type="AlphaFoldDB" id="A0A2N8PT87"/>
<evidence type="ECO:0000313" key="2">
    <source>
        <dbReference type="EMBL" id="RVU92364.1"/>
    </source>
</evidence>
<dbReference type="RefSeq" id="WP_102873124.1">
    <property type="nucleotide sequence ID" value="NZ_JBPFKW010000298.1"/>
</dbReference>
<comment type="caution">
    <text evidence="2">The sequence shown here is derived from an EMBL/GenBank/DDBJ whole genome shotgun (WGS) entry which is preliminary data.</text>
</comment>
<dbReference type="Proteomes" id="UP000288388">
    <property type="component" value="Unassembled WGS sequence"/>
</dbReference>
<protein>
    <submittedName>
        <fullName evidence="2">DUF3343 domain-containing protein</fullName>
    </submittedName>
</protein>
<name>A0A2N8PT87_ENTAV</name>
<accession>A0A2N8PT87</accession>
<dbReference type="Pfam" id="PF11823">
    <property type="entry name" value="Se_S_carrier"/>
    <property type="match status" value="1"/>
</dbReference>
<sequence>MQTYGVALFYSTREAMKAEEIAKEAQLAVRIIPTPEKIHASCGFSLKYPLKEEEALTSLLTAAEIASEGYYHVAQEGLKTNYILVQKG</sequence>
<evidence type="ECO:0000313" key="3">
    <source>
        <dbReference type="Proteomes" id="UP000288388"/>
    </source>
</evidence>
<reference evidence="2 3" key="1">
    <citation type="submission" date="2018-12" db="EMBL/GenBank/DDBJ databases">
        <title>A novel vanA-carrying plasmid in a clinical isolate of Enterococcus avium.</title>
        <authorList>
            <person name="Bernasconi O.J."/>
            <person name="Luzzaro F."/>
            <person name="Endimiani A."/>
        </authorList>
    </citation>
    <scope>NUCLEOTIDE SEQUENCE [LARGE SCALE GENOMIC DNA]</scope>
    <source>
        <strain evidence="2 3">LC0559/18</strain>
    </source>
</reference>
<evidence type="ECO:0000259" key="1">
    <source>
        <dbReference type="Pfam" id="PF11823"/>
    </source>
</evidence>
<feature type="domain" description="Putative Se/S carrier protein-like" evidence="1">
    <location>
        <begin position="4"/>
        <end position="71"/>
    </location>
</feature>
<dbReference type="InterPro" id="IPR021778">
    <property type="entry name" value="Se/S_carrier-like"/>
</dbReference>